<evidence type="ECO:0000256" key="3">
    <source>
        <dbReference type="ARBA" id="ARBA00023004"/>
    </source>
</evidence>
<dbReference type="EMBL" id="RCBY01000141">
    <property type="protein sequence ID" value="RQH33752.1"/>
    <property type="molecule type" value="Genomic_DNA"/>
</dbReference>
<feature type="domain" description="Rieske" evidence="5">
    <location>
        <begin position="22"/>
        <end position="125"/>
    </location>
</feature>
<evidence type="ECO:0000313" key="7">
    <source>
        <dbReference type="Proteomes" id="UP000269154"/>
    </source>
</evidence>
<dbReference type="PROSITE" id="PS51296">
    <property type="entry name" value="RIESKE"/>
    <property type="match status" value="1"/>
</dbReference>
<evidence type="ECO:0000256" key="4">
    <source>
        <dbReference type="ARBA" id="ARBA00023014"/>
    </source>
</evidence>
<dbReference type="Pfam" id="PF00355">
    <property type="entry name" value="Rieske"/>
    <property type="match status" value="1"/>
</dbReference>
<protein>
    <submittedName>
        <fullName evidence="6">Aromatic ring-hydroxylating dioxygenase subunit alpha</fullName>
    </submittedName>
</protein>
<dbReference type="SUPFAM" id="SSF55961">
    <property type="entry name" value="Bet v1-like"/>
    <property type="match status" value="1"/>
</dbReference>
<keyword evidence="2" id="KW-0479">Metal-binding</keyword>
<dbReference type="InterPro" id="IPR050584">
    <property type="entry name" value="Cholesterol_7-desaturase"/>
</dbReference>
<dbReference type="InterPro" id="IPR036922">
    <property type="entry name" value="Rieske_2Fe-2S_sf"/>
</dbReference>
<evidence type="ECO:0000313" key="6">
    <source>
        <dbReference type="EMBL" id="RQH33752.1"/>
    </source>
</evidence>
<dbReference type="GO" id="GO:0046872">
    <property type="term" value="F:metal ion binding"/>
    <property type="evidence" value="ECO:0007669"/>
    <property type="project" value="UniProtKB-KW"/>
</dbReference>
<dbReference type="InterPro" id="IPR017941">
    <property type="entry name" value="Rieske_2Fe-2S"/>
</dbReference>
<dbReference type="PANTHER" id="PTHR21266">
    <property type="entry name" value="IRON-SULFUR DOMAIN CONTAINING PROTEIN"/>
    <property type="match status" value="1"/>
</dbReference>
<dbReference type="Proteomes" id="UP000269154">
    <property type="component" value="Unassembled WGS sequence"/>
</dbReference>
<dbReference type="AlphaFoldDB" id="A0A3N6N3R6"/>
<dbReference type="RefSeq" id="WP_124147237.1">
    <property type="nucleotide sequence ID" value="NZ_CAWOKI010000247.1"/>
</dbReference>
<dbReference type="Gene3D" id="2.20.25.680">
    <property type="match status" value="1"/>
</dbReference>
<dbReference type="CDD" id="cd03469">
    <property type="entry name" value="Rieske_RO_Alpha_N"/>
    <property type="match status" value="1"/>
</dbReference>
<dbReference type="Gene3D" id="2.20.25.10">
    <property type="match status" value="1"/>
</dbReference>
<dbReference type="GO" id="GO:0051537">
    <property type="term" value="F:2 iron, 2 sulfur cluster binding"/>
    <property type="evidence" value="ECO:0007669"/>
    <property type="project" value="UniProtKB-KW"/>
</dbReference>
<organism evidence="6 7">
    <name type="scientific">Okeania hirsuta</name>
    <dbReference type="NCBI Taxonomy" id="1458930"/>
    <lineage>
        <taxon>Bacteria</taxon>
        <taxon>Bacillati</taxon>
        <taxon>Cyanobacteriota</taxon>
        <taxon>Cyanophyceae</taxon>
        <taxon>Oscillatoriophycideae</taxon>
        <taxon>Oscillatoriales</taxon>
        <taxon>Microcoleaceae</taxon>
        <taxon>Okeania</taxon>
    </lineage>
</organism>
<keyword evidence="6" id="KW-0560">Oxidoreductase</keyword>
<keyword evidence="4" id="KW-0411">Iron-sulfur</keyword>
<dbReference type="OrthoDB" id="477744at2"/>
<evidence type="ECO:0000256" key="2">
    <source>
        <dbReference type="ARBA" id="ARBA00022723"/>
    </source>
</evidence>
<gene>
    <name evidence="6" type="ORF">D5R40_21310</name>
</gene>
<dbReference type="GO" id="GO:0016705">
    <property type="term" value="F:oxidoreductase activity, acting on paired donors, with incorporation or reduction of molecular oxygen"/>
    <property type="evidence" value="ECO:0007669"/>
    <property type="project" value="UniProtKB-ARBA"/>
</dbReference>
<keyword evidence="7" id="KW-1185">Reference proteome</keyword>
<accession>A0A3N6N3R6</accession>
<dbReference type="GO" id="GO:0004497">
    <property type="term" value="F:monooxygenase activity"/>
    <property type="evidence" value="ECO:0007669"/>
    <property type="project" value="UniProtKB-ARBA"/>
</dbReference>
<reference evidence="6 7" key="1">
    <citation type="journal article" date="2018" name="ACS Chem. Biol.">
        <title>Ketoreductase domain dysfunction expands chemodiversity: malyngamide biosynthesis in the cyanobacterium Okeania hirsuta.</title>
        <authorList>
            <person name="Moss N.A."/>
            <person name="Leao T."/>
            <person name="Rankin M."/>
            <person name="McCullough T.M."/>
            <person name="Qu P."/>
            <person name="Korobeynikov A."/>
            <person name="Smith J.L."/>
            <person name="Gerwick L."/>
            <person name="Gerwick W.H."/>
        </authorList>
    </citation>
    <scope>NUCLEOTIDE SEQUENCE [LARGE SCALE GENOMIC DNA]</scope>
    <source>
        <strain evidence="6 7">PAB10Feb10-1</strain>
    </source>
</reference>
<dbReference type="GO" id="GO:0051213">
    <property type="term" value="F:dioxygenase activity"/>
    <property type="evidence" value="ECO:0007669"/>
    <property type="project" value="UniProtKB-KW"/>
</dbReference>
<name>A0A3N6N3R6_9CYAN</name>
<dbReference type="Gene3D" id="3.90.380.10">
    <property type="entry name" value="Naphthalene 1,2-dioxygenase Alpha Subunit, Chain A, domain 1"/>
    <property type="match status" value="1"/>
</dbReference>
<evidence type="ECO:0000259" key="5">
    <source>
        <dbReference type="PROSITE" id="PS51296"/>
    </source>
</evidence>
<keyword evidence="1" id="KW-0001">2Fe-2S</keyword>
<keyword evidence="3" id="KW-0408">Iron</keyword>
<dbReference type="PANTHER" id="PTHR21266:SF57">
    <property type="entry name" value="3-CHLOROBENZOATE-3,4-DIOXYGENASE"/>
    <property type="match status" value="1"/>
</dbReference>
<keyword evidence="6" id="KW-0223">Dioxygenase</keyword>
<evidence type="ECO:0000256" key="1">
    <source>
        <dbReference type="ARBA" id="ARBA00022714"/>
    </source>
</evidence>
<dbReference type="SUPFAM" id="SSF50022">
    <property type="entry name" value="ISP domain"/>
    <property type="match status" value="1"/>
</dbReference>
<proteinExistence type="predicted"/>
<sequence length="349" mass="40981">MSSSQITFFHDIRNLGINHNHWYAVARSVEVKCQPFSITLWHQSIVLYRDSEGKVHALEDLCPHRFVKLSSGRAIADELECAYHGWRFKSSGKCSYVPYLASNQKLPSCQIRTFPVQELNGFIWLFPGDKSKINLVSPLEIPEWEHLNYIATISVIKCRAHYSYLVENLMDMYHGHLHQNWQAWAAAKLIDLSENDDRVDAYYQAQSYYKIDKIWSISQLLFPSLRQLHPEPLNVSYIYPNWVSNLGKDFKIYCLLLPINEKQTQAYLIHFTSLHAFWRLHKLPEWFRRFVKNSLFGSAQKLLDGLVQQDVEMIEEEQQAYLKNPQQRSYELNKALVSTQRLIKKQALQ</sequence>
<comment type="caution">
    <text evidence="6">The sequence shown here is derived from an EMBL/GenBank/DDBJ whole genome shotgun (WGS) entry which is preliminary data.</text>
</comment>